<keyword evidence="5" id="KW-0975">Bacterial flagellum</keyword>
<dbReference type="SUPFAM" id="SSF64518">
    <property type="entry name" value="Phase 1 flagellin"/>
    <property type="match status" value="1"/>
</dbReference>
<evidence type="ECO:0000313" key="8">
    <source>
        <dbReference type="EMBL" id="WAR44014.1"/>
    </source>
</evidence>
<comment type="subcellular location">
    <subcellularLocation>
        <location evidence="1">Bacterial flagellum</location>
    </subcellularLocation>
    <subcellularLocation>
        <location evidence="2">Secreted</location>
    </subcellularLocation>
</comment>
<accession>A0ABY7GGS3</accession>
<evidence type="ECO:0000256" key="1">
    <source>
        <dbReference type="ARBA" id="ARBA00004365"/>
    </source>
</evidence>
<dbReference type="InterPro" id="IPR046358">
    <property type="entry name" value="Flagellin_C"/>
</dbReference>
<keyword evidence="8" id="KW-0282">Flagellum</keyword>
<reference evidence="8" key="1">
    <citation type="submission" date="2022-11" db="EMBL/GenBank/DDBJ databases">
        <title>Methylomonas rapida sp. nov., Carotenoid-Producing Obligate Methanotrophs with High Growth Characteristics and Biotechnological Potential.</title>
        <authorList>
            <person name="Tikhonova E.N."/>
            <person name="Suleimanov R.Z."/>
            <person name="Miroshnikov K."/>
            <person name="Oshkin I.Y."/>
            <person name="Belova S.E."/>
            <person name="Danilova O.V."/>
            <person name="Ashikhmin A."/>
            <person name="Konopkin A."/>
            <person name="But S.Y."/>
            <person name="Khmelenina V.N."/>
            <person name="Kuznetsov N."/>
            <person name="Pimenov N.V."/>
            <person name="Dedysh S.N."/>
        </authorList>
    </citation>
    <scope>NUCLEOTIDE SEQUENCE</scope>
    <source>
        <strain evidence="8">MP1</strain>
    </source>
</reference>
<keyword evidence="9" id="KW-1185">Reference proteome</keyword>
<evidence type="ECO:0000256" key="5">
    <source>
        <dbReference type="ARBA" id="ARBA00023143"/>
    </source>
</evidence>
<name>A0ABY7GGS3_9GAMM</name>
<evidence type="ECO:0000313" key="9">
    <source>
        <dbReference type="Proteomes" id="UP001162780"/>
    </source>
</evidence>
<dbReference type="Pfam" id="PF00700">
    <property type="entry name" value="Flagellin_C"/>
    <property type="match status" value="1"/>
</dbReference>
<gene>
    <name evidence="8" type="primary">flgL</name>
    <name evidence="8" type="ORF">NM686_016795</name>
</gene>
<evidence type="ECO:0000256" key="4">
    <source>
        <dbReference type="ARBA" id="ARBA00022525"/>
    </source>
</evidence>
<organism evidence="8 9">
    <name type="scientific">Methylomonas rapida</name>
    <dbReference type="NCBI Taxonomy" id="2963939"/>
    <lineage>
        <taxon>Bacteria</taxon>
        <taxon>Pseudomonadati</taxon>
        <taxon>Pseudomonadota</taxon>
        <taxon>Gammaproteobacteria</taxon>
        <taxon>Methylococcales</taxon>
        <taxon>Methylococcaceae</taxon>
        <taxon>Methylomonas</taxon>
    </lineage>
</organism>
<comment type="similarity">
    <text evidence="3">Belongs to the bacterial flagellin family.</text>
</comment>
<evidence type="ECO:0000259" key="6">
    <source>
        <dbReference type="Pfam" id="PF00669"/>
    </source>
</evidence>
<dbReference type="InterPro" id="IPR001029">
    <property type="entry name" value="Flagellin_N"/>
</dbReference>
<dbReference type="NCBIfam" id="TIGR02550">
    <property type="entry name" value="flagell_flgL"/>
    <property type="match status" value="1"/>
</dbReference>
<dbReference type="PANTHER" id="PTHR42792">
    <property type="entry name" value="FLAGELLIN"/>
    <property type="match status" value="1"/>
</dbReference>
<keyword evidence="8" id="KW-0969">Cilium</keyword>
<keyword evidence="4" id="KW-0964">Secreted</keyword>
<dbReference type="EMBL" id="CP113517">
    <property type="protein sequence ID" value="WAR44014.1"/>
    <property type="molecule type" value="Genomic_DNA"/>
</dbReference>
<dbReference type="InterPro" id="IPR013384">
    <property type="entry name" value="Flagell_FlgL"/>
</dbReference>
<keyword evidence="8" id="KW-0966">Cell projection</keyword>
<evidence type="ECO:0000256" key="2">
    <source>
        <dbReference type="ARBA" id="ARBA00004613"/>
    </source>
</evidence>
<feature type="domain" description="Flagellin N-terminal" evidence="6">
    <location>
        <begin position="3"/>
        <end position="141"/>
    </location>
</feature>
<sequence length="305" mass="33443">MRISTSWSHQLAVNAMLDQQAKLSETQLKLSSNKKYLTPSENPVAATSLIDLEQNIKESEQYQVNIGAARQRLGLEESSLSNATDALQSIQDLALRGLNGSISPENRKQIAEEIDLLKDQLLGIANTKNANGEYIFSGYKTDQKAFTHDDSVPPVYTYQGDTNQRKIEIGPDRQVADGDPGNEVFGNILPDPLTLGSIENVFQAIETLSAGLKNNTPDPASLGDISKALERFSTVRASVGARMNALDVQENRNADYILDNKSTASEIGDLDYAEALSKFNLQEIALQAAQQAYVKVQNLSLFNYM</sequence>
<proteinExistence type="inferred from homology"/>
<protein>
    <submittedName>
        <fullName evidence="8">Flagellar hook-associated protein FlgL</fullName>
    </submittedName>
</protein>
<dbReference type="InterPro" id="IPR001492">
    <property type="entry name" value="Flagellin"/>
</dbReference>
<feature type="domain" description="Flagellin C-terminal" evidence="7">
    <location>
        <begin position="224"/>
        <end position="305"/>
    </location>
</feature>
<evidence type="ECO:0000256" key="3">
    <source>
        <dbReference type="ARBA" id="ARBA00005709"/>
    </source>
</evidence>
<dbReference type="Pfam" id="PF00669">
    <property type="entry name" value="Flagellin_N"/>
    <property type="match status" value="1"/>
</dbReference>
<evidence type="ECO:0000259" key="7">
    <source>
        <dbReference type="Pfam" id="PF00700"/>
    </source>
</evidence>
<dbReference type="RefSeq" id="WP_255189002.1">
    <property type="nucleotide sequence ID" value="NZ_CP113517.1"/>
</dbReference>
<dbReference type="PANTHER" id="PTHR42792:SF1">
    <property type="entry name" value="FLAGELLAR HOOK-ASSOCIATED PROTEIN 3"/>
    <property type="match status" value="1"/>
</dbReference>
<dbReference type="Proteomes" id="UP001162780">
    <property type="component" value="Chromosome"/>
</dbReference>
<dbReference type="Gene3D" id="1.20.1330.10">
    <property type="entry name" value="f41 fragment of flagellin, N-terminal domain"/>
    <property type="match status" value="1"/>
</dbReference>